<reference evidence="1" key="1">
    <citation type="submission" date="2012-07" db="EMBL/GenBank/DDBJ databases">
        <title>Genome variability drives Emilianias global distribution.</title>
        <authorList>
            <consortium name="DOE Joint Genome Institute"/>
            <person name="Read B."/>
            <person name="Kegel J."/>
            <person name="Klute M."/>
            <person name="Kuo A."/>
            <person name="Lefebvre S.C."/>
            <person name="Maumus F."/>
            <person name="Mayer C."/>
            <person name="Miller J."/>
            <person name="Allen A."/>
            <person name="Bidle K."/>
            <person name="Borodovsky M."/>
            <person name="Bowler C."/>
            <person name="Brownlee C."/>
            <person name="Claverie J.-M."/>
            <person name="Cock M."/>
            <person name="De Vargas C."/>
            <person name="Elias M."/>
            <person name="Frickenhaus S."/>
            <person name="Gladyshev V.N."/>
            <person name="Gonzalez K."/>
            <person name="Guda C."/>
            <person name="Hadaegh A."/>
            <person name="Herman E."/>
            <person name="Iglesias-Rodriguez D."/>
            <person name="Jones B."/>
            <person name="Lawson T."/>
            <person name="Leese F."/>
            <person name="Lin Y.-C."/>
            <person name="Lindquist E."/>
            <person name="Lobanov A."/>
            <person name="Lucas S."/>
            <person name="Malik S.-H.B."/>
            <person name="Marsh M.E."/>
            <person name="Mock T."/>
            <person name="Monier A."/>
            <person name="Moreau H."/>
            <person name="Mueller-Roeber B."/>
            <person name="Napier J."/>
            <person name="Ogata H."/>
            <person name="Parker M."/>
            <person name="Probert I."/>
            <person name="Quesneville H."/>
            <person name="Raines C."/>
            <person name="Rensing S."/>
            <person name="Riano-Pachon D.M."/>
            <person name="Richier S."/>
            <person name="Rokitta S."/>
            <person name="Salamov A."/>
            <person name="Sarno A.F."/>
            <person name="Schmutz J."/>
            <person name="Schroeder D."/>
            <person name="Shiraiwa Y."/>
            <person name="Soanes D.M."/>
            <person name="Valentin K."/>
            <person name="Van Der Giezen M."/>
            <person name="Van Der Peer Y."/>
            <person name="Vardi A."/>
            <person name="Verret F."/>
            <person name="Von Dassow P."/>
            <person name="Wheeler G."/>
            <person name="Williams B."/>
            <person name="Wilson W."/>
            <person name="Wolfe G."/>
            <person name="Wurch L.L."/>
            <person name="Young J."/>
            <person name="Dacks J.B."/>
            <person name="Delwiche C.F."/>
            <person name="Dyhrman S."/>
            <person name="Glockner G."/>
            <person name="John U."/>
            <person name="Richards T."/>
            <person name="Worden A.Z."/>
            <person name="Zhang X."/>
            <person name="Grigoriev I.V."/>
        </authorList>
    </citation>
    <scope>NUCLEOTIDE SEQUENCE</scope>
    <source>
        <strain evidence="1">CCMP1516</strain>
    </source>
</reference>
<dbReference type="GO" id="GO:0006635">
    <property type="term" value="P:fatty acid beta-oxidation"/>
    <property type="evidence" value="ECO:0007669"/>
    <property type="project" value="TreeGrafter"/>
</dbReference>
<dbReference type="RefSeq" id="XP_005775472.1">
    <property type="nucleotide sequence ID" value="XM_005775415.1"/>
</dbReference>
<evidence type="ECO:0000313" key="1">
    <source>
        <dbReference type="EMBL" id="EOD23043.1"/>
    </source>
</evidence>
<dbReference type="CDD" id="cd06558">
    <property type="entry name" value="crotonase-like"/>
    <property type="match status" value="1"/>
</dbReference>
<dbReference type="EMBL" id="KB865668">
    <property type="protein sequence ID" value="EOD23043.1"/>
    <property type="molecule type" value="Genomic_DNA"/>
</dbReference>
<dbReference type="STRING" id="2903.R1CJJ5"/>
<dbReference type="PANTHER" id="PTHR11941:SF54">
    <property type="entry name" value="ENOYL-COA HYDRATASE, MITOCHONDRIAL"/>
    <property type="match status" value="1"/>
</dbReference>
<organism evidence="1">
    <name type="scientific">Emiliania huxleyi</name>
    <name type="common">Coccolithophore</name>
    <name type="synonym">Pontosphaera huxleyi</name>
    <dbReference type="NCBI Taxonomy" id="2903"/>
    <lineage>
        <taxon>Eukaryota</taxon>
        <taxon>Haptista</taxon>
        <taxon>Haptophyta</taxon>
        <taxon>Prymnesiophyceae</taxon>
        <taxon>Isochrysidales</taxon>
        <taxon>Noelaerhabdaceae</taxon>
        <taxon>Emiliania</taxon>
    </lineage>
</organism>
<dbReference type="Pfam" id="PF00378">
    <property type="entry name" value="ECH_1"/>
    <property type="match status" value="1"/>
</dbReference>
<dbReference type="PaxDb" id="2903-EOD23043"/>
<dbReference type="InterPro" id="IPR001753">
    <property type="entry name" value="Enoyl-CoA_hydra/iso"/>
</dbReference>
<dbReference type="PANTHER" id="PTHR11941">
    <property type="entry name" value="ENOYL-COA HYDRATASE-RELATED"/>
    <property type="match status" value="1"/>
</dbReference>
<dbReference type="GO" id="GO:0003824">
    <property type="term" value="F:catalytic activity"/>
    <property type="evidence" value="ECO:0007669"/>
    <property type="project" value="UniProtKB-ARBA"/>
</dbReference>
<evidence type="ECO:0008006" key="2">
    <source>
        <dbReference type="Google" id="ProtNLM"/>
    </source>
</evidence>
<dbReference type="GeneID" id="17268590"/>
<dbReference type="KEGG" id="ehx:EMIHUDRAFT_46949"/>
<accession>R1CJJ5</accession>
<feature type="non-terminal residue" evidence="1">
    <location>
        <position position="95"/>
    </location>
</feature>
<dbReference type="AlphaFoldDB" id="R1CJJ5"/>
<name>R1CJJ5_EMIHU</name>
<dbReference type="SUPFAM" id="SSF52096">
    <property type="entry name" value="ClpP/crotonase"/>
    <property type="match status" value="1"/>
</dbReference>
<dbReference type="InterPro" id="IPR029045">
    <property type="entry name" value="ClpP/crotonase-like_dom_sf"/>
</dbReference>
<proteinExistence type="predicted"/>
<protein>
    <recommendedName>
        <fullName evidence="2">Enoyl-CoA hydratase</fullName>
    </recommendedName>
</protein>
<dbReference type="Gene3D" id="3.90.226.10">
    <property type="entry name" value="2-enoyl-CoA Hydratase, Chain A, domain 1"/>
    <property type="match status" value="1"/>
</dbReference>
<feature type="non-terminal residue" evidence="1">
    <location>
        <position position="1"/>
    </location>
</feature>
<gene>
    <name evidence="1" type="ORF">EMIHUDRAFT_46949</name>
</gene>
<sequence length="95" mass="9789">LTALRSLGVPVVAATHGKLIGGGIAVLTCADYVVAAAEATFEHGNLVRGVCPIGGYTARLPHAVGPSRALRMYLTNETIGADQACAIRLVHEVQP</sequence>
<dbReference type="HOGENOM" id="CLU_2379163_0_0_1"/>